<dbReference type="GO" id="GO:0004830">
    <property type="term" value="F:tryptophan-tRNA ligase activity"/>
    <property type="evidence" value="ECO:0007669"/>
    <property type="project" value="UniProtKB-EC"/>
</dbReference>
<evidence type="ECO:0000256" key="4">
    <source>
        <dbReference type="ARBA" id="ARBA00013161"/>
    </source>
</evidence>
<dbReference type="InterPro" id="IPR038655">
    <property type="entry name" value="Ribosomal_eL27_sf"/>
</dbReference>
<protein>
    <recommendedName>
        <fullName evidence="5">Tryptophan--tRNA ligase, cytoplasmic</fullName>
        <ecNumber evidence="4">6.1.1.2</ecNumber>
    </recommendedName>
    <alternativeName>
        <fullName evidence="14">Tryptophanyl-tRNA synthetase</fullName>
    </alternativeName>
</protein>
<name>M3HPR3_CANMX</name>
<evidence type="ECO:0000256" key="9">
    <source>
        <dbReference type="ARBA" id="ARBA00022840"/>
    </source>
</evidence>
<dbReference type="Proteomes" id="UP000011777">
    <property type="component" value="Unassembled WGS sequence"/>
</dbReference>
<dbReference type="GO" id="GO:0005524">
    <property type="term" value="F:ATP binding"/>
    <property type="evidence" value="ECO:0007669"/>
    <property type="project" value="UniProtKB-KW"/>
</dbReference>
<dbReference type="HOGENOM" id="CLU_032621_0_1_1"/>
<dbReference type="STRING" id="1245528.M3HPR3"/>
<dbReference type="CDD" id="cd00806">
    <property type="entry name" value="TrpRS_core"/>
    <property type="match status" value="1"/>
</dbReference>
<keyword evidence="12 15" id="KW-0030">Aminoacyl-tRNA synthetase</keyword>
<dbReference type="AlphaFoldDB" id="M3HPR3"/>
<dbReference type="FunFam" id="3.40.50.620:FF:000033">
    <property type="entry name" value="tryptophan--tRNA ligase, cytoplasmic"/>
    <property type="match status" value="1"/>
</dbReference>
<accession>M3HPR3</accession>
<dbReference type="GO" id="GO:0005737">
    <property type="term" value="C:cytoplasm"/>
    <property type="evidence" value="ECO:0007669"/>
    <property type="project" value="UniProtKB-SubCell"/>
</dbReference>
<dbReference type="InterPro" id="IPR001141">
    <property type="entry name" value="Ribosomal_eL27"/>
</dbReference>
<dbReference type="Gene3D" id="1.10.240.10">
    <property type="entry name" value="Tyrosyl-Transfer RNA Synthetase"/>
    <property type="match status" value="1"/>
</dbReference>
<evidence type="ECO:0000256" key="3">
    <source>
        <dbReference type="ARBA" id="ARBA00009124"/>
    </source>
</evidence>
<keyword evidence="11" id="KW-0689">Ribosomal protein</keyword>
<gene>
    <name evidence="16" type="ORF">G210_5752</name>
</gene>
<dbReference type="NCBIfam" id="TIGR00233">
    <property type="entry name" value="trpS"/>
    <property type="match status" value="1"/>
</dbReference>
<dbReference type="EMBL" id="AOGT01000648">
    <property type="protein sequence ID" value="EMG49472.1"/>
    <property type="molecule type" value="Genomic_DNA"/>
</dbReference>
<dbReference type="FunFam" id="2.30.30.770:FF:000001">
    <property type="entry name" value="60S ribosomal protein L27"/>
    <property type="match status" value="1"/>
</dbReference>
<dbReference type="FunFam" id="1.10.240.10:FF:000003">
    <property type="entry name" value="Tryptophan--tRNA ligase, cytoplasmic"/>
    <property type="match status" value="1"/>
</dbReference>
<organism evidence="16 17">
    <name type="scientific">Candida maltosa (strain Xu316)</name>
    <name type="common">Yeast</name>
    <dbReference type="NCBI Taxonomy" id="1245528"/>
    <lineage>
        <taxon>Eukaryota</taxon>
        <taxon>Fungi</taxon>
        <taxon>Dikarya</taxon>
        <taxon>Ascomycota</taxon>
        <taxon>Saccharomycotina</taxon>
        <taxon>Pichiomycetes</taxon>
        <taxon>Debaryomycetaceae</taxon>
        <taxon>Candida/Lodderomyces clade</taxon>
        <taxon>Candida</taxon>
    </lineage>
</organism>
<evidence type="ECO:0000256" key="12">
    <source>
        <dbReference type="ARBA" id="ARBA00023146"/>
    </source>
</evidence>
<reference evidence="16 17" key="1">
    <citation type="submission" date="2013-02" db="EMBL/GenBank/DDBJ databases">
        <title>Genome sequence of Candida maltosa Xu316, a potential industrial strain for xylitol and ethanol production.</title>
        <authorList>
            <person name="Yu J."/>
            <person name="Wang Q."/>
            <person name="Geng X."/>
            <person name="Bao W."/>
            <person name="He P."/>
            <person name="Cai J."/>
        </authorList>
    </citation>
    <scope>NUCLEOTIDE SEQUENCE [LARGE SCALE GENOMIC DNA]</scope>
    <source>
        <strain evidence="17">Xu316</strain>
    </source>
</reference>
<dbReference type="InterPro" id="IPR001412">
    <property type="entry name" value="aa-tRNA-synth_I_CS"/>
</dbReference>
<comment type="similarity">
    <text evidence="2 15">Belongs to the class-I aminoacyl-tRNA synthetase family.</text>
</comment>
<dbReference type="Pfam" id="PF01777">
    <property type="entry name" value="Ribosomal_L27e"/>
    <property type="match status" value="1"/>
</dbReference>
<dbReference type="OMA" id="SIYHRFM"/>
<keyword evidence="8 15" id="KW-0547">Nucleotide-binding</keyword>
<evidence type="ECO:0000313" key="16">
    <source>
        <dbReference type="EMBL" id="EMG49472.1"/>
    </source>
</evidence>
<dbReference type="InterPro" id="IPR008991">
    <property type="entry name" value="Translation_prot_SH3-like_sf"/>
</dbReference>
<comment type="similarity">
    <text evidence="3">Belongs to the eukaryotic ribosomal protein eL27 family.</text>
</comment>
<dbReference type="SUPFAM" id="SSF50104">
    <property type="entry name" value="Translation proteins SH3-like domain"/>
    <property type="match status" value="1"/>
</dbReference>
<dbReference type="eggNOG" id="KOG2145">
    <property type="taxonomic scope" value="Eukaryota"/>
</dbReference>
<evidence type="ECO:0000256" key="5">
    <source>
        <dbReference type="ARBA" id="ARBA00013782"/>
    </source>
</evidence>
<dbReference type="SUPFAM" id="SSF52374">
    <property type="entry name" value="Nucleotidylyl transferase"/>
    <property type="match status" value="1"/>
</dbReference>
<evidence type="ECO:0000256" key="1">
    <source>
        <dbReference type="ARBA" id="ARBA00004496"/>
    </source>
</evidence>
<keyword evidence="17" id="KW-1185">Reference proteome</keyword>
<evidence type="ECO:0000256" key="6">
    <source>
        <dbReference type="ARBA" id="ARBA00022490"/>
    </source>
</evidence>
<keyword evidence="9 15" id="KW-0067">ATP-binding</keyword>
<evidence type="ECO:0000256" key="14">
    <source>
        <dbReference type="ARBA" id="ARBA00030268"/>
    </source>
</evidence>
<evidence type="ECO:0000256" key="15">
    <source>
        <dbReference type="RuleBase" id="RU363036"/>
    </source>
</evidence>
<keyword evidence="13" id="KW-0687">Ribonucleoprotein</keyword>
<evidence type="ECO:0000313" key="17">
    <source>
        <dbReference type="Proteomes" id="UP000011777"/>
    </source>
</evidence>
<dbReference type="PANTHER" id="PTHR10055:SF1">
    <property type="entry name" value="TRYPTOPHAN--TRNA LIGASE, CYTOPLASMIC"/>
    <property type="match status" value="1"/>
</dbReference>
<proteinExistence type="inferred from homology"/>
<dbReference type="GO" id="GO:0003735">
    <property type="term" value="F:structural constituent of ribosome"/>
    <property type="evidence" value="ECO:0007669"/>
    <property type="project" value="InterPro"/>
</dbReference>
<dbReference type="eggNOG" id="KOG3418">
    <property type="taxonomic scope" value="Eukaryota"/>
</dbReference>
<keyword evidence="10 15" id="KW-0648">Protein biosynthesis</keyword>
<sequence>MAKFIKSGKVIVVRGRYAGKKVVIVKPHDEGTKSHPFPHAIVAGVERAPLKVSKKMDAKKITKRTKVKPFVKLVNYNHLMPTRYSLDVESFKSAVTSESLEEPSQREEAKKVVKKAFEEKHQAMKNFLVSDMSKQKKKKIIDTDSSITSPPPPMSVEDKVADLKISEGTEQKITPWEVEGAVVDGKSVGIDYDKLISQFGTKHITPETLERFTKITGEEPHPFLKRGVFFSQRDLDRILDLYEHGEPFFLYTGRGPSSDSMHLGHMVPFIFTKWLQEVFDVPLVIELTDDEKFLFKHQLTIDDVKGFAVENCKDIIAVGFNPENTFIFSDLQYMGGAFYENVVRTSRQITTSTAKAVFGFTDSDCIGKIHFASIQIATAFPSSFPDILGLPAKTPCLIPCAIDQDPYFRVCRDVADKLRFSKPALIHAKFFPALQGASTKMSASDTTTSIFMGDTAKQIQKKINKYAFSGGRATAEEHRELGGNPDVDVAFQYLSFFSYDDEKLAKLEEGYRKGEILSGEMKKECITVLQEFVSAYQERRQKVDNEVVDKFMKPHKLVYGQKERKVPAKEREKKAQK</sequence>
<comment type="subcellular location">
    <subcellularLocation>
        <location evidence="1">Cytoplasm</location>
    </subcellularLocation>
</comment>
<evidence type="ECO:0000256" key="10">
    <source>
        <dbReference type="ARBA" id="ARBA00022917"/>
    </source>
</evidence>
<dbReference type="PRINTS" id="PR01039">
    <property type="entry name" value="TRNASYNTHTRP"/>
</dbReference>
<dbReference type="Gene3D" id="3.40.50.620">
    <property type="entry name" value="HUPs"/>
    <property type="match status" value="1"/>
</dbReference>
<dbReference type="InterPro" id="IPR002306">
    <property type="entry name" value="Trp-tRNA-ligase"/>
</dbReference>
<dbReference type="InterPro" id="IPR014729">
    <property type="entry name" value="Rossmann-like_a/b/a_fold"/>
</dbReference>
<dbReference type="GO" id="GO:0006436">
    <property type="term" value="P:tryptophanyl-tRNA aminoacylation"/>
    <property type="evidence" value="ECO:0007669"/>
    <property type="project" value="InterPro"/>
</dbReference>
<dbReference type="PROSITE" id="PS00178">
    <property type="entry name" value="AA_TRNA_LIGASE_I"/>
    <property type="match status" value="1"/>
</dbReference>
<dbReference type="GO" id="GO:0005840">
    <property type="term" value="C:ribosome"/>
    <property type="evidence" value="ECO:0007669"/>
    <property type="project" value="UniProtKB-KW"/>
</dbReference>
<evidence type="ECO:0000256" key="2">
    <source>
        <dbReference type="ARBA" id="ARBA00005594"/>
    </source>
</evidence>
<evidence type="ECO:0000256" key="7">
    <source>
        <dbReference type="ARBA" id="ARBA00022598"/>
    </source>
</evidence>
<dbReference type="PANTHER" id="PTHR10055">
    <property type="entry name" value="TRYPTOPHANYL-TRNA SYNTHETASE"/>
    <property type="match status" value="1"/>
</dbReference>
<dbReference type="InterPro" id="IPR002305">
    <property type="entry name" value="aa-tRNA-synth_Ic"/>
</dbReference>
<dbReference type="CDD" id="cd06090">
    <property type="entry name" value="KOW_RPL27"/>
    <property type="match status" value="1"/>
</dbReference>
<comment type="caution">
    <text evidence="16">The sequence shown here is derived from an EMBL/GenBank/DDBJ whole genome shotgun (WGS) entry which is preliminary data.</text>
</comment>
<dbReference type="GO" id="GO:1990904">
    <property type="term" value="C:ribonucleoprotein complex"/>
    <property type="evidence" value="ECO:0007669"/>
    <property type="project" value="UniProtKB-KW"/>
</dbReference>
<dbReference type="Pfam" id="PF00579">
    <property type="entry name" value="tRNA-synt_1b"/>
    <property type="match status" value="1"/>
</dbReference>
<dbReference type="InterPro" id="IPR041991">
    <property type="entry name" value="Ribosomal_eL27_KOW"/>
</dbReference>
<keyword evidence="7 15" id="KW-0436">Ligase</keyword>
<dbReference type="EC" id="6.1.1.2" evidence="4"/>
<evidence type="ECO:0000256" key="13">
    <source>
        <dbReference type="ARBA" id="ARBA00023274"/>
    </source>
</evidence>
<dbReference type="Gene3D" id="2.30.30.770">
    <property type="match status" value="1"/>
</dbReference>
<dbReference type="OrthoDB" id="10261385at2759"/>
<evidence type="ECO:0000256" key="8">
    <source>
        <dbReference type="ARBA" id="ARBA00022741"/>
    </source>
</evidence>
<evidence type="ECO:0000256" key="11">
    <source>
        <dbReference type="ARBA" id="ARBA00022980"/>
    </source>
</evidence>
<keyword evidence="6" id="KW-0963">Cytoplasm</keyword>